<sequence>MVSPCEEVCLVNCPSNAGNNNSTLASRSQTTWEFIFKIYISAIIAKKVFVIMEHRLYHQLCRDRNHGILAPVKNK</sequence>
<evidence type="ECO:0000313" key="2">
    <source>
        <dbReference type="Proteomes" id="UP001430953"/>
    </source>
</evidence>
<dbReference type="Proteomes" id="UP001430953">
    <property type="component" value="Unassembled WGS sequence"/>
</dbReference>
<dbReference type="EMBL" id="JADYXP020000013">
    <property type="protein sequence ID" value="KAL0111426.1"/>
    <property type="molecule type" value="Genomic_DNA"/>
</dbReference>
<keyword evidence="2" id="KW-1185">Reference proteome</keyword>
<evidence type="ECO:0000313" key="1">
    <source>
        <dbReference type="EMBL" id="KAL0111426.1"/>
    </source>
</evidence>
<proteinExistence type="predicted"/>
<comment type="caution">
    <text evidence="1">The sequence shown here is derived from an EMBL/GenBank/DDBJ whole genome shotgun (WGS) entry which is preliminary data.</text>
</comment>
<name>A0AAW2F5W9_9HYME</name>
<accession>A0AAW2F5W9</accession>
<organism evidence="1 2">
    <name type="scientific">Cardiocondyla obscurior</name>
    <dbReference type="NCBI Taxonomy" id="286306"/>
    <lineage>
        <taxon>Eukaryota</taxon>
        <taxon>Metazoa</taxon>
        <taxon>Ecdysozoa</taxon>
        <taxon>Arthropoda</taxon>
        <taxon>Hexapoda</taxon>
        <taxon>Insecta</taxon>
        <taxon>Pterygota</taxon>
        <taxon>Neoptera</taxon>
        <taxon>Endopterygota</taxon>
        <taxon>Hymenoptera</taxon>
        <taxon>Apocrita</taxon>
        <taxon>Aculeata</taxon>
        <taxon>Formicoidea</taxon>
        <taxon>Formicidae</taxon>
        <taxon>Myrmicinae</taxon>
        <taxon>Cardiocondyla</taxon>
    </lineage>
</organism>
<gene>
    <name evidence="1" type="ORF">PUN28_012967</name>
</gene>
<protein>
    <submittedName>
        <fullName evidence="1">Uncharacterized protein</fullName>
    </submittedName>
</protein>
<dbReference type="AlphaFoldDB" id="A0AAW2F5W9"/>
<reference evidence="1 2" key="1">
    <citation type="submission" date="2023-03" db="EMBL/GenBank/DDBJ databases">
        <title>High recombination rates correlate with genetic variation in Cardiocondyla obscurior ants.</title>
        <authorList>
            <person name="Errbii M."/>
        </authorList>
    </citation>
    <scope>NUCLEOTIDE SEQUENCE [LARGE SCALE GENOMIC DNA]</scope>
    <source>
        <strain evidence="1">Alpha-2009</strain>
        <tissue evidence="1">Whole body</tissue>
    </source>
</reference>